<sequence>MPYRESLHQLIAALEKHSSVIAYKEAQQHLLQRTDYNQKAYQMKRHQQDTYLFRQIAKDKAAEESAFKAQQLREDLDHQPLIDDYRDKMQNASDLVRYITGTIEDELNKEFNDGKD</sequence>
<evidence type="ECO:0008006" key="3">
    <source>
        <dbReference type="Google" id="ProtNLM"/>
    </source>
</evidence>
<comment type="caution">
    <text evidence="1">The sequence shown here is derived from an EMBL/GenBank/DDBJ whole genome shotgun (WGS) entry which is preliminary data.</text>
</comment>
<dbReference type="EMBL" id="AWEX01000045">
    <property type="protein sequence ID" value="KED04487.1"/>
    <property type="molecule type" value="Genomic_DNA"/>
</dbReference>
<evidence type="ECO:0000313" key="1">
    <source>
        <dbReference type="EMBL" id="KED04487.1"/>
    </source>
</evidence>
<name>A0A922NUA8_9STRE</name>
<dbReference type="Proteomes" id="UP000028704">
    <property type="component" value="Unassembled WGS sequence"/>
</dbReference>
<dbReference type="Pfam" id="PF06133">
    <property type="entry name" value="Com_YlbF"/>
    <property type="match status" value="1"/>
</dbReference>
<gene>
    <name evidence="1" type="ORF">CECT5772_05111</name>
</gene>
<dbReference type="PIRSF" id="PIRSF021287">
    <property type="entry name" value="Biofilm_formation_YmcA"/>
    <property type="match status" value="1"/>
</dbReference>
<dbReference type="InterPro" id="IPR010368">
    <property type="entry name" value="Com_YlbF"/>
</dbReference>
<dbReference type="InterPro" id="IPR016783">
    <property type="entry name" value="Biofilm_formation_YmcA"/>
</dbReference>
<dbReference type="AlphaFoldDB" id="A0A922NUA8"/>
<organism evidence="1 2">
    <name type="scientific">Streptococcus equi subsp. ruminatorum CECT 5772</name>
    <dbReference type="NCBI Taxonomy" id="1051981"/>
    <lineage>
        <taxon>Bacteria</taxon>
        <taxon>Bacillati</taxon>
        <taxon>Bacillota</taxon>
        <taxon>Bacilli</taxon>
        <taxon>Lactobacillales</taxon>
        <taxon>Streptococcaceae</taxon>
        <taxon>Streptococcus</taxon>
    </lineage>
</organism>
<dbReference type="Gene3D" id="1.20.1500.10">
    <property type="entry name" value="YheA/YmcA-like"/>
    <property type="match status" value="1"/>
</dbReference>
<evidence type="ECO:0000313" key="2">
    <source>
        <dbReference type="Proteomes" id="UP000028704"/>
    </source>
</evidence>
<accession>A0A922NUA8</accession>
<proteinExistence type="predicted"/>
<dbReference type="SUPFAM" id="SSF158622">
    <property type="entry name" value="YheA/YmcA-like"/>
    <property type="match status" value="1"/>
</dbReference>
<dbReference type="RefSeq" id="WP_037580038.1">
    <property type="nucleotide sequence ID" value="NZ_AWEX01000045.1"/>
</dbReference>
<protein>
    <recommendedName>
        <fullName evidence="3">YlbF family regulator</fullName>
    </recommendedName>
</protein>
<reference evidence="1 2" key="1">
    <citation type="journal article" date="2014" name="Int. J. Syst. Evol. Microbiol.">
        <title>Phylogenomics and the dynamic genome evolution of the genus Streptococcus.</title>
        <authorList>
            <consortium name="The Broad Institute Genome Sequencing Platform"/>
            <person name="Richards V.P."/>
            <person name="Palmer S.R."/>
            <person name="Pavinski Bitar P.D."/>
            <person name="Qin X."/>
            <person name="Weinstock G.M."/>
            <person name="Highlander S.K."/>
            <person name="Town C.D."/>
            <person name="Burne R.A."/>
            <person name="Stanhope M.J."/>
        </authorList>
    </citation>
    <scope>NUCLEOTIDE SEQUENCE [LARGE SCALE GENOMIC DNA]</scope>
    <source>
        <strain evidence="1 2">CECT 5772</strain>
    </source>
</reference>
<dbReference type="InterPro" id="IPR023378">
    <property type="entry name" value="YheA/YmcA-like_dom_sf"/>
</dbReference>